<evidence type="ECO:0000313" key="1">
    <source>
        <dbReference type="EMBL" id="KAG0417949.1"/>
    </source>
</evidence>
<proteinExistence type="predicted"/>
<sequence length="1069" mass="118173">MSIPQAELAFSRQAVQALGNFAKTGKPVPFKSWQGVYHATSKPKPCVQMDINIMEVAPLNYSGSQEDCLYLNIWRSSKLCPAAVKCSKKQAVVVYIHGGAFQWGDSSLFLYDGSNFAASSEVLFVSFNYRVGIFGFLSIERPELPGNMGLWDQSLALEWVRTNIGYFGGDPYQVTLWGQSAGAASVGYHALSPQSRGLFHQIIMQSGTPLLTISMTSHDPVSRFLVLSGAVGCYDASTNWKTEPPVGNLRFRKPIPAASWNETYNATNKPTPCIQLYVGLSEVASVNYSNTSEDCLYLNIWRPASVCNGLTKCRARLPVVVFIHGGAFQWGDSSLPAYDGSNFAATCNAVFVSFNYRLGFFGFLSLGTPELPGNVGLWDQTLALKWVHANIGYFGVSAGREIIKAYFGDYDVAHDDETVFAIMAEAIGDVVFNCPANLLTSKASKQGRGAYKYVFAHRPSFSRWPTDVGVGHADDLPFMLGSLVTVSGAQNRGAGVTGQLADVPTRTKVSPQELNFTNNLLLMMSSFLKTGGSVNIVAKKRHGKRDMRWPTRFQSSERELDFRFTSDMVLNYSNSSEDCLFLNIWRPTRDCGQVGSCQVKLPVVIFLYGGGFQFGDSGLRVYDGRNFAALTDVVFVTLNYRLNIFGFLSADSPALPGNMGLWDQLMAFKWVKKNIGYFGGNPDDITLSGQSAGAIAAGLHSISPLSKGLFNRLIIASGTPLTMILMLSFKGIGKFVDISVALGCYDVRKDLPTQIEEILVCLKKTDAAVVRSTLSKLDPARRTFVPRYGDEILPYDPLEDGDWNINVKDILIGTVQDEGTFMVHALRKTIPYFLELLNSDHSLGISLGLKVMLDIPIASGKEIVKIYFKGYSDNPDNETLVKILSEIIGDAGFVCPTNLFAEKAAQQSVNTKPTIPLSDAEWPKYTAENPEFIYLQPNNYTRGFGPKKDRCEYWRPYLLKNYETEETSKPKRFGLRVGPLGHSGSEAPCKRTAWRARSFPTALWAPPRFASPNLANRDRTRRPKGSGAARNGTEKNNNDDNDTYSEDASWPQTFEPQEDVFERKNTRRK</sequence>
<dbReference type="Proteomes" id="UP000805193">
    <property type="component" value="Unassembled WGS sequence"/>
</dbReference>
<protein>
    <submittedName>
        <fullName evidence="1">Uncharacterized protein</fullName>
    </submittedName>
</protein>
<organism evidence="1 2">
    <name type="scientific">Ixodes persulcatus</name>
    <name type="common">Taiga tick</name>
    <dbReference type="NCBI Taxonomy" id="34615"/>
    <lineage>
        <taxon>Eukaryota</taxon>
        <taxon>Metazoa</taxon>
        <taxon>Ecdysozoa</taxon>
        <taxon>Arthropoda</taxon>
        <taxon>Chelicerata</taxon>
        <taxon>Arachnida</taxon>
        <taxon>Acari</taxon>
        <taxon>Parasitiformes</taxon>
        <taxon>Ixodida</taxon>
        <taxon>Ixodoidea</taxon>
        <taxon>Ixodidae</taxon>
        <taxon>Ixodinae</taxon>
        <taxon>Ixodes</taxon>
    </lineage>
</organism>
<evidence type="ECO:0000313" key="2">
    <source>
        <dbReference type="Proteomes" id="UP000805193"/>
    </source>
</evidence>
<name>A0AC60PDI2_IXOPE</name>
<dbReference type="EMBL" id="JABSTQ010010781">
    <property type="protein sequence ID" value="KAG0417949.1"/>
    <property type="molecule type" value="Genomic_DNA"/>
</dbReference>
<keyword evidence="2" id="KW-1185">Reference proteome</keyword>
<gene>
    <name evidence="1" type="ORF">HPB47_005225</name>
</gene>
<comment type="caution">
    <text evidence="1">The sequence shown here is derived from an EMBL/GenBank/DDBJ whole genome shotgun (WGS) entry which is preliminary data.</text>
</comment>
<reference evidence="1 2" key="1">
    <citation type="journal article" date="2020" name="Cell">
        <title>Large-Scale Comparative Analyses of Tick Genomes Elucidate Their Genetic Diversity and Vector Capacities.</title>
        <authorList>
            <consortium name="Tick Genome and Microbiome Consortium (TIGMIC)"/>
            <person name="Jia N."/>
            <person name="Wang J."/>
            <person name="Shi W."/>
            <person name="Du L."/>
            <person name="Sun Y."/>
            <person name="Zhan W."/>
            <person name="Jiang J.F."/>
            <person name="Wang Q."/>
            <person name="Zhang B."/>
            <person name="Ji P."/>
            <person name="Bell-Sakyi L."/>
            <person name="Cui X.M."/>
            <person name="Yuan T.T."/>
            <person name="Jiang B.G."/>
            <person name="Yang W.F."/>
            <person name="Lam T.T."/>
            <person name="Chang Q.C."/>
            <person name="Ding S.J."/>
            <person name="Wang X.J."/>
            <person name="Zhu J.G."/>
            <person name="Ruan X.D."/>
            <person name="Zhao L."/>
            <person name="Wei J.T."/>
            <person name="Ye R.Z."/>
            <person name="Que T.C."/>
            <person name="Du C.H."/>
            <person name="Zhou Y.H."/>
            <person name="Cheng J.X."/>
            <person name="Dai P.F."/>
            <person name="Guo W.B."/>
            <person name="Han X.H."/>
            <person name="Huang E.J."/>
            <person name="Li L.F."/>
            <person name="Wei W."/>
            <person name="Gao Y.C."/>
            <person name="Liu J.Z."/>
            <person name="Shao H.Z."/>
            <person name="Wang X."/>
            <person name="Wang C.C."/>
            <person name="Yang T.C."/>
            <person name="Huo Q.B."/>
            <person name="Li W."/>
            <person name="Chen H.Y."/>
            <person name="Chen S.E."/>
            <person name="Zhou L.G."/>
            <person name="Ni X.B."/>
            <person name="Tian J.H."/>
            <person name="Sheng Y."/>
            <person name="Liu T."/>
            <person name="Pan Y.S."/>
            <person name="Xia L.Y."/>
            <person name="Li J."/>
            <person name="Zhao F."/>
            <person name="Cao W.C."/>
        </authorList>
    </citation>
    <scope>NUCLEOTIDE SEQUENCE [LARGE SCALE GENOMIC DNA]</scope>
    <source>
        <strain evidence="1">Iper-2018</strain>
    </source>
</reference>
<accession>A0AC60PDI2</accession>